<keyword evidence="1" id="KW-0175">Coiled coil</keyword>
<comment type="caution">
    <text evidence="2">The sequence shown here is derived from an EMBL/GenBank/DDBJ whole genome shotgun (WGS) entry which is preliminary data.</text>
</comment>
<evidence type="ECO:0000313" key="2">
    <source>
        <dbReference type="EMBL" id="MPM70140.1"/>
    </source>
</evidence>
<evidence type="ECO:0000256" key="1">
    <source>
        <dbReference type="SAM" id="Coils"/>
    </source>
</evidence>
<protein>
    <submittedName>
        <fullName evidence="2">Chromosome partition protein Smc</fullName>
    </submittedName>
</protein>
<proteinExistence type="predicted"/>
<dbReference type="AlphaFoldDB" id="A0A645BXC9"/>
<dbReference type="Gene3D" id="1.10.287.1490">
    <property type="match status" value="1"/>
</dbReference>
<organism evidence="2">
    <name type="scientific">bioreactor metagenome</name>
    <dbReference type="NCBI Taxonomy" id="1076179"/>
    <lineage>
        <taxon>unclassified sequences</taxon>
        <taxon>metagenomes</taxon>
        <taxon>ecological metagenomes</taxon>
    </lineage>
</organism>
<accession>A0A645BXC9</accession>
<reference evidence="2" key="1">
    <citation type="submission" date="2019-08" db="EMBL/GenBank/DDBJ databases">
        <authorList>
            <person name="Kucharzyk K."/>
            <person name="Murdoch R.W."/>
            <person name="Higgins S."/>
            <person name="Loffler F."/>
        </authorList>
    </citation>
    <scope>NUCLEOTIDE SEQUENCE</scope>
</reference>
<dbReference type="EMBL" id="VSSQ01023299">
    <property type="protein sequence ID" value="MPM70140.1"/>
    <property type="molecule type" value="Genomic_DNA"/>
</dbReference>
<feature type="coiled-coil region" evidence="1">
    <location>
        <begin position="5"/>
        <end position="200"/>
    </location>
</feature>
<gene>
    <name evidence="2" type="primary">smc_46</name>
    <name evidence="2" type="ORF">SDC9_117093</name>
</gene>
<name>A0A645BXC9_9ZZZZ</name>
<sequence>MEEACEELKIERENFTKELSFMNNTKSSLNGRISKLQLKLNEREQAVLQLEKSIRELKGSNDEKSQKIFNINDEHQKLNLTIESKQKEIDSLMSKISSLQNKISEKEDIIANKDKTIADYKNSADLLKKKYDSINDEKEKYLEELLMINNDKENLFNTVNELQEKLNRKETENFQNKLEIEKLKSDYKELLELLDDETTVDV</sequence>